<keyword evidence="2" id="KW-0732">Signal</keyword>
<accession>A0A1L9PX48</accession>
<dbReference type="AlphaFoldDB" id="A0A1L9PX48"/>
<feature type="signal peptide" evidence="2">
    <location>
        <begin position="1"/>
        <end position="27"/>
    </location>
</feature>
<name>A0A1L9PX48_ASPVE</name>
<gene>
    <name evidence="3" type="ORF">ASPVEDRAFT_312600</name>
</gene>
<keyword evidence="4" id="KW-1185">Reference proteome</keyword>
<dbReference type="Proteomes" id="UP000184073">
    <property type="component" value="Unassembled WGS sequence"/>
</dbReference>
<proteinExistence type="predicted"/>
<evidence type="ECO:0000313" key="4">
    <source>
        <dbReference type="Proteomes" id="UP000184073"/>
    </source>
</evidence>
<keyword evidence="1" id="KW-0812">Transmembrane</keyword>
<dbReference type="EMBL" id="KV878134">
    <property type="protein sequence ID" value="OJJ06121.1"/>
    <property type="molecule type" value="Genomic_DNA"/>
</dbReference>
<dbReference type="GeneID" id="63725960"/>
<protein>
    <submittedName>
        <fullName evidence="3">Uncharacterized protein</fullName>
    </submittedName>
</protein>
<evidence type="ECO:0000313" key="3">
    <source>
        <dbReference type="EMBL" id="OJJ06121.1"/>
    </source>
</evidence>
<evidence type="ECO:0000256" key="1">
    <source>
        <dbReference type="SAM" id="Phobius"/>
    </source>
</evidence>
<dbReference type="RefSeq" id="XP_040671883.1">
    <property type="nucleotide sequence ID" value="XM_040810449.1"/>
</dbReference>
<organism evidence="3 4">
    <name type="scientific">Aspergillus versicolor CBS 583.65</name>
    <dbReference type="NCBI Taxonomy" id="1036611"/>
    <lineage>
        <taxon>Eukaryota</taxon>
        <taxon>Fungi</taxon>
        <taxon>Dikarya</taxon>
        <taxon>Ascomycota</taxon>
        <taxon>Pezizomycotina</taxon>
        <taxon>Eurotiomycetes</taxon>
        <taxon>Eurotiomycetidae</taxon>
        <taxon>Eurotiales</taxon>
        <taxon>Aspergillaceae</taxon>
        <taxon>Aspergillus</taxon>
        <taxon>Aspergillus subgen. Nidulantes</taxon>
    </lineage>
</organism>
<keyword evidence="1" id="KW-1133">Transmembrane helix</keyword>
<feature type="transmembrane region" description="Helical" evidence="1">
    <location>
        <begin position="78"/>
        <end position="95"/>
    </location>
</feature>
<sequence>MDGANDGHSCLALVVLFLSTGNLGTVAVSSFTPFSSPPVRVLSPHSASCHYFDPPPPIYVHLPLSLVSSSPKLPSLPLLYLLLPLFCLFLSFKLFSSDIFAAPPYFQTAKQTLVRRTRHKSPDHLRL</sequence>
<feature type="chain" id="PRO_5012860638" evidence="2">
    <location>
        <begin position="28"/>
        <end position="127"/>
    </location>
</feature>
<dbReference type="VEuPathDB" id="FungiDB:ASPVEDRAFT_312600"/>
<evidence type="ECO:0000256" key="2">
    <source>
        <dbReference type="SAM" id="SignalP"/>
    </source>
</evidence>
<reference evidence="4" key="1">
    <citation type="journal article" date="2017" name="Genome Biol.">
        <title>Comparative genomics reveals high biological diversity and specific adaptations in the industrially and medically important fungal genus Aspergillus.</title>
        <authorList>
            <person name="de Vries R.P."/>
            <person name="Riley R."/>
            <person name="Wiebenga A."/>
            <person name="Aguilar-Osorio G."/>
            <person name="Amillis S."/>
            <person name="Uchima C.A."/>
            <person name="Anderluh G."/>
            <person name="Asadollahi M."/>
            <person name="Askin M."/>
            <person name="Barry K."/>
            <person name="Battaglia E."/>
            <person name="Bayram O."/>
            <person name="Benocci T."/>
            <person name="Braus-Stromeyer S.A."/>
            <person name="Caldana C."/>
            <person name="Canovas D."/>
            <person name="Cerqueira G.C."/>
            <person name="Chen F."/>
            <person name="Chen W."/>
            <person name="Choi C."/>
            <person name="Clum A."/>
            <person name="Dos Santos R.A."/>
            <person name="Damasio A.R."/>
            <person name="Diallinas G."/>
            <person name="Emri T."/>
            <person name="Fekete E."/>
            <person name="Flipphi M."/>
            <person name="Freyberg S."/>
            <person name="Gallo A."/>
            <person name="Gournas C."/>
            <person name="Habgood R."/>
            <person name="Hainaut M."/>
            <person name="Harispe M.L."/>
            <person name="Henrissat B."/>
            <person name="Hilden K.S."/>
            <person name="Hope R."/>
            <person name="Hossain A."/>
            <person name="Karabika E."/>
            <person name="Karaffa L."/>
            <person name="Karanyi Z."/>
            <person name="Krasevec N."/>
            <person name="Kuo A."/>
            <person name="Kusch H."/>
            <person name="LaButti K."/>
            <person name="Lagendijk E.L."/>
            <person name="Lapidus A."/>
            <person name="Levasseur A."/>
            <person name="Lindquist E."/>
            <person name="Lipzen A."/>
            <person name="Logrieco A.F."/>
            <person name="MacCabe A."/>
            <person name="Maekelae M.R."/>
            <person name="Malavazi I."/>
            <person name="Melin P."/>
            <person name="Meyer V."/>
            <person name="Mielnichuk N."/>
            <person name="Miskei M."/>
            <person name="Molnar A.P."/>
            <person name="Mule G."/>
            <person name="Ngan C.Y."/>
            <person name="Orejas M."/>
            <person name="Orosz E."/>
            <person name="Ouedraogo J.P."/>
            <person name="Overkamp K.M."/>
            <person name="Park H.-S."/>
            <person name="Perrone G."/>
            <person name="Piumi F."/>
            <person name="Punt P.J."/>
            <person name="Ram A.F."/>
            <person name="Ramon A."/>
            <person name="Rauscher S."/>
            <person name="Record E."/>
            <person name="Riano-Pachon D.M."/>
            <person name="Robert V."/>
            <person name="Roehrig J."/>
            <person name="Ruller R."/>
            <person name="Salamov A."/>
            <person name="Salih N.S."/>
            <person name="Samson R.A."/>
            <person name="Sandor E."/>
            <person name="Sanguinetti M."/>
            <person name="Schuetze T."/>
            <person name="Sepcic K."/>
            <person name="Shelest E."/>
            <person name="Sherlock G."/>
            <person name="Sophianopoulou V."/>
            <person name="Squina F.M."/>
            <person name="Sun H."/>
            <person name="Susca A."/>
            <person name="Todd R.B."/>
            <person name="Tsang A."/>
            <person name="Unkles S.E."/>
            <person name="van de Wiele N."/>
            <person name="van Rossen-Uffink D."/>
            <person name="Oliveira J.V."/>
            <person name="Vesth T.C."/>
            <person name="Visser J."/>
            <person name="Yu J.-H."/>
            <person name="Zhou M."/>
            <person name="Andersen M.R."/>
            <person name="Archer D.B."/>
            <person name="Baker S.E."/>
            <person name="Benoit I."/>
            <person name="Brakhage A.A."/>
            <person name="Braus G.H."/>
            <person name="Fischer R."/>
            <person name="Frisvad J.C."/>
            <person name="Goldman G.H."/>
            <person name="Houbraken J."/>
            <person name="Oakley B."/>
            <person name="Pocsi I."/>
            <person name="Scazzocchio C."/>
            <person name="Seiboth B."/>
            <person name="vanKuyk P.A."/>
            <person name="Wortman J."/>
            <person name="Dyer P.S."/>
            <person name="Grigoriev I.V."/>
        </authorList>
    </citation>
    <scope>NUCLEOTIDE SEQUENCE [LARGE SCALE GENOMIC DNA]</scope>
    <source>
        <strain evidence="4">CBS 583.65</strain>
    </source>
</reference>
<keyword evidence="1" id="KW-0472">Membrane</keyword>